<comment type="subcellular location">
    <subcellularLocation>
        <location evidence="1">Cell membrane</location>
        <topology evidence="1">Multi-pass membrane protein</topology>
    </subcellularLocation>
</comment>
<comment type="caution">
    <text evidence="10">The sequence shown here is derived from an EMBL/GenBank/DDBJ whole genome shotgun (WGS) entry which is preliminary data.</text>
</comment>
<evidence type="ECO:0000313" key="10">
    <source>
        <dbReference type="EMBL" id="TWI92352.1"/>
    </source>
</evidence>
<evidence type="ECO:0000256" key="3">
    <source>
        <dbReference type="ARBA" id="ARBA00022676"/>
    </source>
</evidence>
<sequence>MRYLPIAIVAGLLFIPFLGSVHLLDPLETGSAEAAREMLASGNYFLVQLDFQPVYDQYPLFIWMQAGSMALLGVSEFAARFPAAVTGIITLLTLYGIGKRLAGPQLGVWWALVHAGSWLLQAGYRLGLADTIFNYLFLLSVYFAYRTGFYAKASRMAALSGICLGLAVLAKGPVAILLSLLTLLVYWVASKGKTGIRTGSLVLILFIACLPITLWLCYTGYQYGWQHAGAFLRQQVTGLPGAWYADTFYYWIWLPGCFPASIFLFSYLQGRRKRSVYKSPLPMELKGFRMWMWSLFWVVLLLWPSSLSFLPLSFLAARQVYRITDGRHVLPGWNIVLLLFTGIILGMAMAAIPLAGVYRDTLLPYITDRFLRALVQADVPWSIWETAYGLLYIILIVLSGVWLFRRRYQGGLLCLFISTMAAVQVTLLQLLPKIEAHTQRAAVSFFRSFEGKDVYIKPLRYTTYAPLFYGKKRPAAGSGYYRETWLLNGRVDRPAYFVCRNKDSEPYRHHPNLEVVGEQNGFIFFRRK</sequence>
<keyword evidence="3" id="KW-0328">Glycosyltransferase</keyword>
<dbReference type="PANTHER" id="PTHR33908">
    <property type="entry name" value="MANNOSYLTRANSFERASE YKCB-RELATED"/>
    <property type="match status" value="1"/>
</dbReference>
<feature type="transmembrane region" description="Helical" evidence="8">
    <location>
        <begin position="379"/>
        <end position="404"/>
    </location>
</feature>
<keyword evidence="2" id="KW-1003">Cell membrane</keyword>
<feature type="transmembrane region" description="Helical" evidence="8">
    <location>
        <begin position="335"/>
        <end position="358"/>
    </location>
</feature>
<evidence type="ECO:0000256" key="6">
    <source>
        <dbReference type="ARBA" id="ARBA00022989"/>
    </source>
</evidence>
<feature type="transmembrane region" description="Helical" evidence="8">
    <location>
        <begin position="410"/>
        <end position="431"/>
    </location>
</feature>
<dbReference type="PANTHER" id="PTHR33908:SF11">
    <property type="entry name" value="MEMBRANE PROTEIN"/>
    <property type="match status" value="1"/>
</dbReference>
<feature type="transmembrane region" description="Helical" evidence="8">
    <location>
        <begin position="104"/>
        <end position="120"/>
    </location>
</feature>
<dbReference type="InterPro" id="IPR050297">
    <property type="entry name" value="LipidA_mod_glycosyltrf_83"/>
</dbReference>
<evidence type="ECO:0000313" key="11">
    <source>
        <dbReference type="Proteomes" id="UP000316778"/>
    </source>
</evidence>
<dbReference type="GO" id="GO:0009103">
    <property type="term" value="P:lipopolysaccharide biosynthetic process"/>
    <property type="evidence" value="ECO:0007669"/>
    <property type="project" value="UniProtKB-ARBA"/>
</dbReference>
<evidence type="ECO:0000256" key="7">
    <source>
        <dbReference type="ARBA" id="ARBA00023136"/>
    </source>
</evidence>
<accession>A0A562TFP8</accession>
<evidence type="ECO:0000259" key="9">
    <source>
        <dbReference type="Pfam" id="PF13231"/>
    </source>
</evidence>
<dbReference type="GO" id="GO:0005886">
    <property type="term" value="C:plasma membrane"/>
    <property type="evidence" value="ECO:0007669"/>
    <property type="project" value="UniProtKB-SubCell"/>
</dbReference>
<dbReference type="AlphaFoldDB" id="A0A562TFP8"/>
<dbReference type="Pfam" id="PF13231">
    <property type="entry name" value="PMT_2"/>
    <property type="match status" value="1"/>
</dbReference>
<feature type="transmembrane region" description="Helical" evidence="8">
    <location>
        <begin position="290"/>
        <end position="315"/>
    </location>
</feature>
<proteinExistence type="predicted"/>
<dbReference type="InterPro" id="IPR038731">
    <property type="entry name" value="RgtA/B/C-like"/>
</dbReference>
<keyword evidence="5 8" id="KW-0812">Transmembrane</keyword>
<feature type="transmembrane region" description="Helical" evidence="8">
    <location>
        <begin position="201"/>
        <end position="221"/>
    </location>
</feature>
<evidence type="ECO:0000256" key="2">
    <source>
        <dbReference type="ARBA" id="ARBA00022475"/>
    </source>
</evidence>
<evidence type="ECO:0000256" key="5">
    <source>
        <dbReference type="ARBA" id="ARBA00022692"/>
    </source>
</evidence>
<name>A0A562TFP8_CHIJA</name>
<keyword evidence="7 8" id="KW-0472">Membrane</keyword>
<organism evidence="10 11">
    <name type="scientific">Chitinophaga japonensis</name>
    <name type="common">Flexibacter japonensis</name>
    <dbReference type="NCBI Taxonomy" id="104662"/>
    <lineage>
        <taxon>Bacteria</taxon>
        <taxon>Pseudomonadati</taxon>
        <taxon>Bacteroidota</taxon>
        <taxon>Chitinophagia</taxon>
        <taxon>Chitinophagales</taxon>
        <taxon>Chitinophagaceae</taxon>
        <taxon>Chitinophaga</taxon>
    </lineage>
</organism>
<feature type="transmembrane region" description="Helical" evidence="8">
    <location>
        <begin position="81"/>
        <end position="98"/>
    </location>
</feature>
<keyword evidence="11" id="KW-1185">Reference proteome</keyword>
<keyword evidence="4 10" id="KW-0808">Transferase</keyword>
<evidence type="ECO:0000256" key="8">
    <source>
        <dbReference type="SAM" id="Phobius"/>
    </source>
</evidence>
<gene>
    <name evidence="10" type="ORF">LX66_1739</name>
</gene>
<dbReference type="GO" id="GO:0016763">
    <property type="term" value="F:pentosyltransferase activity"/>
    <property type="evidence" value="ECO:0007669"/>
    <property type="project" value="TreeGrafter"/>
</dbReference>
<dbReference type="OrthoDB" id="9792789at2"/>
<feature type="transmembrane region" description="Helical" evidence="8">
    <location>
        <begin position="157"/>
        <end position="189"/>
    </location>
</feature>
<feature type="domain" description="Glycosyltransferase RgtA/B/C/D-like" evidence="9">
    <location>
        <begin position="59"/>
        <end position="215"/>
    </location>
</feature>
<protein>
    <submittedName>
        <fullName evidence="10">4-amino-4-deoxy-L-arabinose transferase-like glycosyltransferase</fullName>
    </submittedName>
</protein>
<evidence type="ECO:0000256" key="1">
    <source>
        <dbReference type="ARBA" id="ARBA00004651"/>
    </source>
</evidence>
<evidence type="ECO:0000256" key="4">
    <source>
        <dbReference type="ARBA" id="ARBA00022679"/>
    </source>
</evidence>
<keyword evidence="6 8" id="KW-1133">Transmembrane helix</keyword>
<dbReference type="Proteomes" id="UP000316778">
    <property type="component" value="Unassembled WGS sequence"/>
</dbReference>
<dbReference type="EMBL" id="VLLG01000002">
    <property type="protein sequence ID" value="TWI92352.1"/>
    <property type="molecule type" value="Genomic_DNA"/>
</dbReference>
<feature type="transmembrane region" description="Helical" evidence="8">
    <location>
        <begin position="132"/>
        <end position="151"/>
    </location>
</feature>
<feature type="transmembrane region" description="Helical" evidence="8">
    <location>
        <begin position="248"/>
        <end position="269"/>
    </location>
</feature>
<dbReference type="RefSeq" id="WP_145711811.1">
    <property type="nucleotide sequence ID" value="NZ_BAAAFY010000001.1"/>
</dbReference>
<reference evidence="10 11" key="1">
    <citation type="journal article" date="2013" name="Stand. Genomic Sci.">
        <title>Genomic Encyclopedia of Type Strains, Phase I: The one thousand microbial genomes (KMG-I) project.</title>
        <authorList>
            <person name="Kyrpides N.C."/>
            <person name="Woyke T."/>
            <person name="Eisen J.A."/>
            <person name="Garrity G."/>
            <person name="Lilburn T.G."/>
            <person name="Beck B.J."/>
            <person name="Whitman W.B."/>
            <person name="Hugenholtz P."/>
            <person name="Klenk H.P."/>
        </authorList>
    </citation>
    <scope>NUCLEOTIDE SEQUENCE [LARGE SCALE GENOMIC DNA]</scope>
    <source>
        <strain evidence="10 11">DSM 13484</strain>
    </source>
</reference>